<gene>
    <name evidence="4" type="primary">phnF</name>
    <name evidence="4" type="ORF">JAZ07_23610</name>
</gene>
<dbReference type="GO" id="GO:0003700">
    <property type="term" value="F:DNA-binding transcription factor activity"/>
    <property type="evidence" value="ECO:0007669"/>
    <property type="project" value="InterPro"/>
</dbReference>
<accession>A0A9E4P439</accession>
<dbReference type="PROSITE" id="PS50949">
    <property type="entry name" value="HTH_GNTR"/>
    <property type="match status" value="1"/>
</dbReference>
<protein>
    <submittedName>
        <fullName evidence="4">Phosphonate metabolism transcriptional regulator PhnF</fullName>
    </submittedName>
</protein>
<dbReference type="SUPFAM" id="SSF64288">
    <property type="entry name" value="Chorismate lyase-like"/>
    <property type="match status" value="1"/>
</dbReference>
<evidence type="ECO:0000256" key="1">
    <source>
        <dbReference type="ARBA" id="ARBA00023015"/>
    </source>
</evidence>
<dbReference type="InterPro" id="IPR012702">
    <property type="entry name" value="CP_lyase_PhnF"/>
</dbReference>
<dbReference type="PRINTS" id="PR00035">
    <property type="entry name" value="HTHGNTR"/>
</dbReference>
<dbReference type="InterPro" id="IPR036390">
    <property type="entry name" value="WH_DNA-bd_sf"/>
</dbReference>
<dbReference type="PANTHER" id="PTHR44846">
    <property type="entry name" value="MANNOSYL-D-GLYCERATE TRANSPORT/METABOLISM SYSTEM REPRESSOR MNGR-RELATED"/>
    <property type="match status" value="1"/>
</dbReference>
<evidence type="ECO:0000313" key="5">
    <source>
        <dbReference type="Proteomes" id="UP000886667"/>
    </source>
</evidence>
<dbReference type="Pfam" id="PF07702">
    <property type="entry name" value="UTRA"/>
    <property type="match status" value="1"/>
</dbReference>
<dbReference type="NCBIfam" id="TIGR02325">
    <property type="entry name" value="C_P_lyase_phnF"/>
    <property type="match status" value="1"/>
</dbReference>
<proteinExistence type="predicted"/>
<dbReference type="AlphaFoldDB" id="A0A9E4P439"/>
<dbReference type="InterPro" id="IPR050679">
    <property type="entry name" value="Bact_HTH_transcr_reg"/>
</dbReference>
<name>A0A9E4P439_9GAMM</name>
<evidence type="ECO:0000313" key="4">
    <source>
        <dbReference type="EMBL" id="MCG7949334.1"/>
    </source>
</evidence>
<evidence type="ECO:0000256" key="2">
    <source>
        <dbReference type="ARBA" id="ARBA00023125"/>
    </source>
</evidence>
<dbReference type="EMBL" id="JAEPCM010000887">
    <property type="protein sequence ID" value="MCG7949334.1"/>
    <property type="molecule type" value="Genomic_DNA"/>
</dbReference>
<organism evidence="4 5">
    <name type="scientific">Candidatus Thiodiazotropha taylori</name>
    <dbReference type="NCBI Taxonomy" id="2792791"/>
    <lineage>
        <taxon>Bacteria</taxon>
        <taxon>Pseudomonadati</taxon>
        <taxon>Pseudomonadota</taxon>
        <taxon>Gammaproteobacteria</taxon>
        <taxon>Chromatiales</taxon>
        <taxon>Sedimenticolaceae</taxon>
        <taxon>Candidatus Thiodiazotropha</taxon>
    </lineage>
</organism>
<dbReference type="Gene3D" id="1.10.10.10">
    <property type="entry name" value="Winged helix-like DNA-binding domain superfamily/Winged helix DNA-binding domain"/>
    <property type="match status" value="1"/>
</dbReference>
<keyword evidence="1" id="KW-0805">Transcription regulation</keyword>
<dbReference type="InterPro" id="IPR011663">
    <property type="entry name" value="UTRA"/>
</dbReference>
<dbReference type="SMART" id="SM00866">
    <property type="entry name" value="UTRA"/>
    <property type="match status" value="1"/>
</dbReference>
<dbReference type="CDD" id="cd07377">
    <property type="entry name" value="WHTH_GntR"/>
    <property type="match status" value="1"/>
</dbReference>
<dbReference type="SUPFAM" id="SSF46785">
    <property type="entry name" value="Winged helix' DNA-binding domain"/>
    <property type="match status" value="1"/>
</dbReference>
<comment type="caution">
    <text evidence="4">The sequence shown here is derived from an EMBL/GenBank/DDBJ whole genome shotgun (WGS) entry which is preliminary data.</text>
</comment>
<dbReference type="Gene3D" id="3.40.1410.10">
    <property type="entry name" value="Chorismate lyase-like"/>
    <property type="match status" value="1"/>
</dbReference>
<dbReference type="Proteomes" id="UP000886667">
    <property type="component" value="Unassembled WGS sequence"/>
</dbReference>
<dbReference type="InterPro" id="IPR000524">
    <property type="entry name" value="Tscrpt_reg_HTH_GntR"/>
</dbReference>
<dbReference type="Pfam" id="PF00392">
    <property type="entry name" value="GntR"/>
    <property type="match status" value="1"/>
</dbReference>
<evidence type="ECO:0000256" key="3">
    <source>
        <dbReference type="ARBA" id="ARBA00023163"/>
    </source>
</evidence>
<keyword evidence="2" id="KW-0238">DNA-binding</keyword>
<sequence length="243" mass="27189">MSVQMVRRGSGGLPIYRQISDLLRREIQDLYKAGDALPPEGELAIRFNVNRHTLRRAIDELVNEGLVIRRHGSGVFVLSPTIDYCINAETRFTATLESKGKTTQSRVLRKQVILAKGGVASRLQVPVGEEVIFLETLREVDNKPFCVISHFLPLQQVPQVLADYNSGSLHAFLEQKSNIKVMRSESLISAVIPETDDAVLLNMPRNLPVLRVKSVNLAVHNKRPVEYVVTRFRGDATQLSVNP</sequence>
<reference evidence="4" key="1">
    <citation type="journal article" date="2021" name="Proc. Natl. Acad. Sci. U.S.A.">
        <title>Global biogeography of chemosynthetic symbionts reveals both localized and globally distributed symbiont groups. .</title>
        <authorList>
            <person name="Osvatic J.T."/>
            <person name="Wilkins L.G.E."/>
            <person name="Leibrecht L."/>
            <person name="Leray M."/>
            <person name="Zauner S."/>
            <person name="Polzin J."/>
            <person name="Camacho Y."/>
            <person name="Gros O."/>
            <person name="van Gils J.A."/>
            <person name="Eisen J.A."/>
            <person name="Petersen J.M."/>
            <person name="Yuen B."/>
        </authorList>
    </citation>
    <scope>NUCLEOTIDE SEQUENCE</scope>
    <source>
        <strain evidence="4">MAGclacostrist064TRANS</strain>
    </source>
</reference>
<dbReference type="InterPro" id="IPR028978">
    <property type="entry name" value="Chorismate_lyase_/UTRA_dom_sf"/>
</dbReference>
<dbReference type="PANTHER" id="PTHR44846:SF16">
    <property type="entry name" value="TRANSCRIPTIONAL REGULATOR PHNF-RELATED"/>
    <property type="match status" value="1"/>
</dbReference>
<dbReference type="GO" id="GO:0003677">
    <property type="term" value="F:DNA binding"/>
    <property type="evidence" value="ECO:0007669"/>
    <property type="project" value="UniProtKB-KW"/>
</dbReference>
<keyword evidence="3" id="KW-0804">Transcription</keyword>
<dbReference type="InterPro" id="IPR036388">
    <property type="entry name" value="WH-like_DNA-bd_sf"/>
</dbReference>
<dbReference type="SMART" id="SM00345">
    <property type="entry name" value="HTH_GNTR"/>
    <property type="match status" value="1"/>
</dbReference>